<gene>
    <name evidence="16" type="ORF">GDO81_008498</name>
</gene>
<evidence type="ECO:0000256" key="5">
    <source>
        <dbReference type="ARBA" id="ARBA00022833"/>
    </source>
</evidence>
<evidence type="ECO:0000256" key="3">
    <source>
        <dbReference type="ARBA" id="ARBA00022448"/>
    </source>
</evidence>
<dbReference type="Gene3D" id="1.20.1510.10">
    <property type="entry name" value="Cation efflux protein transmembrane domain"/>
    <property type="match status" value="1"/>
</dbReference>
<evidence type="ECO:0000256" key="1">
    <source>
        <dbReference type="ARBA" id="ARBA00004166"/>
    </source>
</evidence>
<feature type="transmembrane region" description="Helical" evidence="14">
    <location>
        <begin position="96"/>
        <end position="117"/>
    </location>
</feature>
<evidence type="ECO:0000313" key="17">
    <source>
        <dbReference type="Proteomes" id="UP000824782"/>
    </source>
</evidence>
<evidence type="ECO:0000256" key="14">
    <source>
        <dbReference type="SAM" id="Phobius"/>
    </source>
</evidence>
<keyword evidence="8" id="KW-0333">Golgi apparatus</keyword>
<dbReference type="PANTHER" id="PTHR46531">
    <property type="entry name" value="ZINC TRANSPORTER 6"/>
    <property type="match status" value="1"/>
</dbReference>
<dbReference type="SUPFAM" id="SSF161111">
    <property type="entry name" value="Cation efflux protein transmembrane domain-like"/>
    <property type="match status" value="1"/>
</dbReference>
<evidence type="ECO:0000256" key="11">
    <source>
        <dbReference type="ARBA" id="ARBA00038600"/>
    </source>
</evidence>
<dbReference type="InterPro" id="IPR058533">
    <property type="entry name" value="Cation_efflux_TM"/>
</dbReference>
<evidence type="ECO:0000256" key="2">
    <source>
        <dbReference type="ARBA" id="ARBA00008873"/>
    </source>
</evidence>
<comment type="similarity">
    <text evidence="2">Belongs to the cation diffusion facilitator (CDF) transporter (TC 2.A.4) family. SLC30A subfamily.</text>
</comment>
<keyword evidence="5" id="KW-0862">Zinc</keyword>
<reference evidence="16" key="1">
    <citation type="thesis" date="2020" institute="ProQuest LLC" country="789 East Eisenhower Parkway, Ann Arbor, MI, USA">
        <title>Comparative Genomics and Chromosome Evolution.</title>
        <authorList>
            <person name="Mudd A.B."/>
        </authorList>
    </citation>
    <scope>NUCLEOTIDE SEQUENCE</scope>
    <source>
        <strain evidence="16">237g6f4</strain>
        <tissue evidence="16">Blood</tissue>
    </source>
</reference>
<keyword evidence="6" id="KW-0864">Zinc transport</keyword>
<feature type="transmembrane region" description="Helical" evidence="14">
    <location>
        <begin position="32"/>
        <end position="51"/>
    </location>
</feature>
<evidence type="ECO:0000256" key="7">
    <source>
        <dbReference type="ARBA" id="ARBA00022989"/>
    </source>
</evidence>
<dbReference type="EMBL" id="WNYA01000003">
    <property type="protein sequence ID" value="KAG8583672.1"/>
    <property type="molecule type" value="Genomic_DNA"/>
</dbReference>
<dbReference type="InterPro" id="IPR002524">
    <property type="entry name" value="Cation_efflux"/>
</dbReference>
<evidence type="ECO:0000256" key="6">
    <source>
        <dbReference type="ARBA" id="ARBA00022906"/>
    </source>
</evidence>
<comment type="function">
    <text evidence="12">Has probably no intrinsic transporter activity but together with SLC30A5 forms a functional zinc ion:proton antiporter heterodimer, mediating zinc entry into the lumen of organelles along the secretory pathway. As part of that zinc ion:proton antiporter, contributes to zinc ion homeostasis within the early secretory pathway and regulates the activation and folding of enzymes like alkaline phosphatases and enzymes involved in phosphatidylinositol glycan anchor biosynthesis.</text>
</comment>
<keyword evidence="17" id="KW-1185">Reference proteome</keyword>
<accession>A0AAV7CGW8</accession>
<evidence type="ECO:0000256" key="13">
    <source>
        <dbReference type="SAM" id="MobiDB-lite"/>
    </source>
</evidence>
<evidence type="ECO:0000256" key="12">
    <source>
        <dbReference type="ARBA" id="ARBA00045455"/>
    </source>
</evidence>
<comment type="caution">
    <text evidence="16">The sequence shown here is derived from an EMBL/GenBank/DDBJ whole genome shotgun (WGS) entry which is preliminary data.</text>
</comment>
<keyword evidence="7 14" id="KW-1133">Transmembrane helix</keyword>
<dbReference type="Pfam" id="PF01545">
    <property type="entry name" value="Cation_efflux"/>
    <property type="match status" value="1"/>
</dbReference>
<evidence type="ECO:0000256" key="4">
    <source>
        <dbReference type="ARBA" id="ARBA00022692"/>
    </source>
</evidence>
<sequence length="464" mass="51161">MGTIHLFRKTQRSLLGKLAQEFRLVTSDRRSWKILLFGAINVVCTGFLLTWCSSTNSMALTAYTYLTIFDLFSLITSLISYWVMIKKPGPTYSFGFERFEVLAVFASTVLAQLGALFILKESAERFLEQPEIHTGRLLVGTFVALFFNLFTMLSVRNKPFAYVSEAASTSWLQEHVADLSRSLCGIIPGLSSVFLPRMNPFVLIDIAGALALCITYMLIEINNYFAVDTASAVAIALMTFGTMYPMSVYSGKVLLQTTPAHVIGQLDKLLREVSTLDGVLEVRNEHFWTLGFGTMAGSVHVRIRRDANEQLVLAHVTNRLNTLVSTLTVQIFKDEWARPVLSSGPMPPNMLSISDHHIIQMPSLKSHTDELSPMTSTPSKPSSPPPEFAFNTPGKNVNPVILPNAQARPYGLGLQYGSAPYGAPFSQALGVPGIGSTQGLRTGFTNVANRYGTYTPGQFTQFKQ</sequence>
<feature type="transmembrane region" description="Helical" evidence="14">
    <location>
        <begin position="137"/>
        <end position="155"/>
    </location>
</feature>
<evidence type="ECO:0000256" key="10">
    <source>
        <dbReference type="ARBA" id="ARBA00023136"/>
    </source>
</evidence>
<dbReference type="AlphaFoldDB" id="A0AAV7CGW8"/>
<dbReference type="GO" id="GO:0005794">
    <property type="term" value="C:Golgi apparatus"/>
    <property type="evidence" value="ECO:0007669"/>
    <property type="project" value="UniProtKB-SubCell"/>
</dbReference>
<proteinExistence type="inferred from homology"/>
<feature type="region of interest" description="Disordered" evidence="13">
    <location>
        <begin position="366"/>
        <end position="395"/>
    </location>
</feature>
<evidence type="ECO:0000259" key="15">
    <source>
        <dbReference type="Pfam" id="PF01545"/>
    </source>
</evidence>
<evidence type="ECO:0000256" key="9">
    <source>
        <dbReference type="ARBA" id="ARBA00023065"/>
    </source>
</evidence>
<feature type="transmembrane region" description="Helical" evidence="14">
    <location>
        <begin position="63"/>
        <end position="84"/>
    </location>
</feature>
<dbReference type="FunFam" id="1.20.1510.10:FF:000009">
    <property type="entry name" value="zinc transporter 6 isoform X1"/>
    <property type="match status" value="1"/>
</dbReference>
<keyword evidence="10 14" id="KW-0472">Membrane</keyword>
<comment type="subcellular location">
    <subcellularLocation>
        <location evidence="1">Golgi apparatus</location>
        <location evidence="1">trans-Golgi network membrane</location>
        <topology evidence="1">Multi-pass membrane protein</topology>
    </subcellularLocation>
</comment>
<keyword evidence="3" id="KW-0813">Transport</keyword>
<evidence type="ECO:0000256" key="8">
    <source>
        <dbReference type="ARBA" id="ARBA00023034"/>
    </source>
</evidence>
<name>A0AAV7CGW8_ENGPU</name>
<keyword evidence="4 14" id="KW-0812">Transmembrane</keyword>
<dbReference type="GO" id="GO:0016020">
    <property type="term" value="C:membrane"/>
    <property type="evidence" value="ECO:0007669"/>
    <property type="project" value="InterPro"/>
</dbReference>
<dbReference type="Proteomes" id="UP000824782">
    <property type="component" value="Unassembled WGS sequence"/>
</dbReference>
<feature type="transmembrane region" description="Helical" evidence="14">
    <location>
        <begin position="201"/>
        <end position="219"/>
    </location>
</feature>
<organism evidence="16 17">
    <name type="scientific">Engystomops pustulosus</name>
    <name type="common">Tungara frog</name>
    <name type="synonym">Physalaemus pustulosus</name>
    <dbReference type="NCBI Taxonomy" id="76066"/>
    <lineage>
        <taxon>Eukaryota</taxon>
        <taxon>Metazoa</taxon>
        <taxon>Chordata</taxon>
        <taxon>Craniata</taxon>
        <taxon>Vertebrata</taxon>
        <taxon>Euteleostomi</taxon>
        <taxon>Amphibia</taxon>
        <taxon>Batrachia</taxon>
        <taxon>Anura</taxon>
        <taxon>Neobatrachia</taxon>
        <taxon>Hyloidea</taxon>
        <taxon>Leptodactylidae</taxon>
        <taxon>Leiuperinae</taxon>
        <taxon>Engystomops</taxon>
    </lineage>
</organism>
<keyword evidence="9" id="KW-0406">Ion transport</keyword>
<feature type="domain" description="Cation efflux protein transmembrane" evidence="15">
    <location>
        <begin position="35"/>
        <end position="255"/>
    </location>
</feature>
<feature type="transmembrane region" description="Helical" evidence="14">
    <location>
        <begin position="225"/>
        <end position="244"/>
    </location>
</feature>
<dbReference type="PANTHER" id="PTHR46531:SF1">
    <property type="entry name" value="ZINC TRANSPORTER 6"/>
    <property type="match status" value="1"/>
</dbReference>
<evidence type="ECO:0000313" key="16">
    <source>
        <dbReference type="EMBL" id="KAG8583672.1"/>
    </source>
</evidence>
<protein>
    <recommendedName>
        <fullName evidence="15">Cation efflux protein transmembrane domain-containing protein</fullName>
    </recommendedName>
</protein>
<dbReference type="InterPro" id="IPR052005">
    <property type="entry name" value="CDF_SLC30A"/>
</dbReference>
<dbReference type="NCBIfam" id="TIGR01297">
    <property type="entry name" value="CDF"/>
    <property type="match status" value="1"/>
</dbReference>
<comment type="subunit">
    <text evidence="11">Heterodimer with SLC30A5; form a functional zinc ion transmembrane transporter.</text>
</comment>
<dbReference type="InterPro" id="IPR027469">
    <property type="entry name" value="Cation_efflux_TMD_sf"/>
</dbReference>
<dbReference type="GO" id="GO:0005385">
    <property type="term" value="F:zinc ion transmembrane transporter activity"/>
    <property type="evidence" value="ECO:0007669"/>
    <property type="project" value="UniProtKB-ARBA"/>
</dbReference>